<gene>
    <name evidence="3" type="ORF">BOX15_Mlig032527g3</name>
</gene>
<evidence type="ECO:0000256" key="2">
    <source>
        <dbReference type="SAM" id="SignalP"/>
    </source>
</evidence>
<proteinExistence type="predicted"/>
<feature type="chain" id="PRO_5012311889" description="Phospholipase A2 domain-containing protein" evidence="2">
    <location>
        <begin position="24"/>
        <end position="270"/>
    </location>
</feature>
<dbReference type="GO" id="GO:0006644">
    <property type="term" value="P:phospholipid metabolic process"/>
    <property type="evidence" value="ECO:0007669"/>
    <property type="project" value="InterPro"/>
</dbReference>
<sequence>IMDKMFILLIICIQLISVGYLQAATAGANNNDEALKDIFKSLLPKDFLEKQFAKDAKKNSKSTKTSGKAMQNLIHGFENVLESLAAPDNGNCVYKCPNGATPKAKPNHKVVPNGCGSHGFKPDVSAFPGLTDCCNKHDICYGTCGRGQAVCDRSFNACMADSCEQMRKSGAIKSDEALTECRATAAAFHLTVVSVGCQFYREAQASACVCGGAGEKPTGSTAQDKIRQFNEEQRAKEAAQPAPSIEDLLDNIDLSDSLFDLPEAVDHDEL</sequence>
<evidence type="ECO:0000313" key="4">
    <source>
        <dbReference type="Proteomes" id="UP000215902"/>
    </source>
</evidence>
<name>A0A267FMU6_9PLAT</name>
<dbReference type="Proteomes" id="UP000215902">
    <property type="component" value="Unassembled WGS sequence"/>
</dbReference>
<dbReference type="InterPro" id="IPR036444">
    <property type="entry name" value="PLipase_A2_dom_sf"/>
</dbReference>
<feature type="non-terminal residue" evidence="3">
    <location>
        <position position="1"/>
    </location>
</feature>
<evidence type="ECO:0008006" key="5">
    <source>
        <dbReference type="Google" id="ProtNLM"/>
    </source>
</evidence>
<dbReference type="GO" id="GO:0004623">
    <property type="term" value="F:phospholipase A2 activity"/>
    <property type="evidence" value="ECO:0007669"/>
    <property type="project" value="InterPro"/>
</dbReference>
<dbReference type="GO" id="GO:0050482">
    <property type="term" value="P:arachidonate secretion"/>
    <property type="evidence" value="ECO:0007669"/>
    <property type="project" value="InterPro"/>
</dbReference>
<organism evidence="3 4">
    <name type="scientific">Macrostomum lignano</name>
    <dbReference type="NCBI Taxonomy" id="282301"/>
    <lineage>
        <taxon>Eukaryota</taxon>
        <taxon>Metazoa</taxon>
        <taxon>Spiralia</taxon>
        <taxon>Lophotrochozoa</taxon>
        <taxon>Platyhelminthes</taxon>
        <taxon>Rhabditophora</taxon>
        <taxon>Macrostomorpha</taxon>
        <taxon>Macrostomida</taxon>
        <taxon>Macrostomidae</taxon>
        <taxon>Macrostomum</taxon>
    </lineage>
</organism>
<dbReference type="Pfam" id="PF06951">
    <property type="entry name" value="PLA2G12"/>
    <property type="match status" value="1"/>
</dbReference>
<dbReference type="GO" id="GO:0016042">
    <property type="term" value="P:lipid catabolic process"/>
    <property type="evidence" value="ECO:0007669"/>
    <property type="project" value="InterPro"/>
</dbReference>
<dbReference type="OrthoDB" id="3935740at2759"/>
<evidence type="ECO:0000313" key="3">
    <source>
        <dbReference type="EMBL" id="PAA75043.1"/>
    </source>
</evidence>
<dbReference type="EMBL" id="NIVC01000906">
    <property type="protein sequence ID" value="PAA75043.1"/>
    <property type="molecule type" value="Genomic_DNA"/>
</dbReference>
<dbReference type="GO" id="GO:0005576">
    <property type="term" value="C:extracellular region"/>
    <property type="evidence" value="ECO:0007669"/>
    <property type="project" value="InterPro"/>
</dbReference>
<feature type="signal peptide" evidence="2">
    <location>
        <begin position="1"/>
        <end position="23"/>
    </location>
</feature>
<protein>
    <recommendedName>
        <fullName evidence="5">Phospholipase A2 domain-containing protein</fullName>
    </recommendedName>
</protein>
<keyword evidence="2" id="KW-0732">Signal</keyword>
<dbReference type="Gene3D" id="1.20.90.10">
    <property type="entry name" value="Phospholipase A2 domain"/>
    <property type="match status" value="1"/>
</dbReference>
<dbReference type="SUPFAM" id="SSF48619">
    <property type="entry name" value="Phospholipase A2, PLA2"/>
    <property type="match status" value="1"/>
</dbReference>
<evidence type="ECO:0000256" key="1">
    <source>
        <dbReference type="SAM" id="MobiDB-lite"/>
    </source>
</evidence>
<dbReference type="AlphaFoldDB" id="A0A267FMU6"/>
<dbReference type="STRING" id="282301.A0A267FMU6"/>
<dbReference type="InterPro" id="IPR010711">
    <property type="entry name" value="PLA2G12"/>
</dbReference>
<dbReference type="PANTHER" id="PTHR12824">
    <property type="entry name" value="GROUP XII SECRETORY PHOSPHOLIPASE A2 FAMILY MEMBER"/>
    <property type="match status" value="1"/>
</dbReference>
<feature type="region of interest" description="Disordered" evidence="1">
    <location>
        <begin position="215"/>
        <end position="246"/>
    </location>
</feature>
<dbReference type="PANTHER" id="PTHR12824:SF8">
    <property type="entry name" value="GXIVSPLA2, ISOFORM A"/>
    <property type="match status" value="1"/>
</dbReference>
<accession>A0A267FMU6</accession>
<feature type="compositionally biased region" description="Basic and acidic residues" evidence="1">
    <location>
        <begin position="224"/>
        <end position="237"/>
    </location>
</feature>
<dbReference type="GO" id="GO:0005509">
    <property type="term" value="F:calcium ion binding"/>
    <property type="evidence" value="ECO:0007669"/>
    <property type="project" value="InterPro"/>
</dbReference>
<reference evidence="3 4" key="1">
    <citation type="submission" date="2017-06" db="EMBL/GenBank/DDBJ databases">
        <title>A platform for efficient transgenesis in Macrostomum lignano, a flatworm model organism for stem cell research.</title>
        <authorList>
            <person name="Berezikov E."/>
        </authorList>
    </citation>
    <scope>NUCLEOTIDE SEQUENCE [LARGE SCALE GENOMIC DNA]</scope>
    <source>
        <strain evidence="3">DV1</strain>
        <tissue evidence="3">Whole organism</tissue>
    </source>
</reference>
<keyword evidence="4" id="KW-1185">Reference proteome</keyword>
<comment type="caution">
    <text evidence="3">The sequence shown here is derived from an EMBL/GenBank/DDBJ whole genome shotgun (WGS) entry which is preliminary data.</text>
</comment>